<keyword evidence="3" id="KW-0802">TPR repeat</keyword>
<evidence type="ECO:0000256" key="1">
    <source>
        <dbReference type="ARBA" id="ARBA00022741"/>
    </source>
</evidence>
<dbReference type="GO" id="GO:0005737">
    <property type="term" value="C:cytoplasm"/>
    <property type="evidence" value="ECO:0007669"/>
    <property type="project" value="TreeGrafter"/>
</dbReference>
<dbReference type="OrthoDB" id="190810at2"/>
<dbReference type="GO" id="GO:0004016">
    <property type="term" value="F:adenylate cyclase activity"/>
    <property type="evidence" value="ECO:0007669"/>
    <property type="project" value="UniProtKB-ARBA"/>
</dbReference>
<dbReference type="PROSITE" id="PS50125">
    <property type="entry name" value="GUANYLATE_CYCLASE_2"/>
    <property type="match status" value="1"/>
</dbReference>
<dbReference type="RefSeq" id="WP_128706181.1">
    <property type="nucleotide sequence ID" value="NZ_RLII01000016.1"/>
</dbReference>
<dbReference type="InterPro" id="IPR001054">
    <property type="entry name" value="A/G_cyclase"/>
</dbReference>
<dbReference type="InterPro" id="IPR011990">
    <property type="entry name" value="TPR-like_helical_dom_sf"/>
</dbReference>
<evidence type="ECO:0000256" key="2">
    <source>
        <dbReference type="ARBA" id="ARBA00022840"/>
    </source>
</evidence>
<dbReference type="Proteomes" id="UP000289166">
    <property type="component" value="Unassembled WGS sequence"/>
</dbReference>
<name>A0A4Q0I2Y3_9FIRM</name>
<dbReference type="PANTHER" id="PTHR16305:SF28">
    <property type="entry name" value="GUANYLATE CYCLASE DOMAIN-CONTAINING PROTEIN"/>
    <property type="match status" value="1"/>
</dbReference>
<evidence type="ECO:0000313" key="5">
    <source>
        <dbReference type="EMBL" id="RXE58576.1"/>
    </source>
</evidence>
<dbReference type="AlphaFoldDB" id="A0A4Q0I2Y3"/>
<reference evidence="6" key="1">
    <citation type="submission" date="2018-11" db="EMBL/GenBank/DDBJ databases">
        <title>Genome sequencing of a novel mesophilic and cellulolytic organism within the genus Hungateiclostridium.</title>
        <authorList>
            <person name="Rettenmaier R."/>
            <person name="Liebl W."/>
            <person name="Zverlov V."/>
        </authorList>
    </citation>
    <scope>NUCLEOTIDE SEQUENCE [LARGE SCALE GENOMIC DNA]</scope>
    <source>
        <strain evidence="6">N2K1</strain>
    </source>
</reference>
<keyword evidence="2" id="KW-0067">ATP-binding</keyword>
<dbReference type="SUPFAM" id="SSF52540">
    <property type="entry name" value="P-loop containing nucleoside triphosphate hydrolases"/>
    <property type="match status" value="1"/>
</dbReference>
<dbReference type="Gene3D" id="3.40.50.300">
    <property type="entry name" value="P-loop containing nucleotide triphosphate hydrolases"/>
    <property type="match status" value="1"/>
</dbReference>
<dbReference type="PROSITE" id="PS50005">
    <property type="entry name" value="TPR"/>
    <property type="match status" value="1"/>
</dbReference>
<dbReference type="InterPro" id="IPR041664">
    <property type="entry name" value="AAA_16"/>
</dbReference>
<protein>
    <submittedName>
        <fullName evidence="5">Guanylate cyclase</fullName>
    </submittedName>
</protein>
<accession>A0A4Q0I2Y3</accession>
<evidence type="ECO:0000256" key="3">
    <source>
        <dbReference type="PROSITE-ProRule" id="PRU00339"/>
    </source>
</evidence>
<sequence>MICFNCGIKLYGSELNECQLCGVKFDKVCTSCNSLNPLMGKYCFNCGAKLAQVEPQSTIQNFDTLSENRKNVAVIFADVSGFTALSEKLDPEEVRELINDCFDYITKPVYELEGTIDKYIGDCVMILFGAKYIHSDDAKRAVICAMRMMSLIREFSVERLSSKGLSLDLSIGINYGLVVTGSIGNTFDRDYTVMGDIVNTAQRLQSNADRGTVLVSESVFSETKGIIKYSEPMEIKVKNKEKAVRCYSPIEISAEYDYDSKKVFIGREKELGLLVSIYNDSLNTSTKCINIIGEAGVGKTSLLQEFLSKLDQDIKKVWVDLNSFSQNKVYYTVSSILMKIMNINSAESSSVRQRRLVSFLDYIMADLSEEEIERNCNFIGLVLGLKRNNEFQNILNSMSFENIRKEIIKQLSLFFIKLSQKFRMVIVVDDMHWSDTNSLQILRELIKSLSLINITFIFSSRYELEEIGPLSYINYHTLKLQPLTENAIGTLACKLLDCEEIDESLFKEIMKFTNGNPLYIYEFIQSIKRSESFVVKKGIGSIDSNKAISLPNNIQSLILSNISEMNEAERNFLQAASVMGNKFSLSLLGPLLEMDSDEVNDLIRLPVRLNIISLKEAYTALGAVEKIFVFNQDVEREVIYDSILNKDKRELHQRIGELIEAKYCGELEGYYEILFTHFRKSGQNKKAAEYSYKTAIKDRENYNFPSSLQYYNHFLQLVLQEGSTKMDSRVLDAYRDMAYINFIMADYNRSLSNLDKALEIATLYDDIYSIKLMIADIYKETDMYDDALKILEDLQPKIKEENTLYGKLLQMKCSILRILGDTDALAIAQKSEQLLIKMKDFENLSETMNQAGIIYYTKGDVTNSLLCLDKSYKYAEKINNLAIMSKVSGNLGAIYHATGMISKAQEFFDRSIQISKKISDQQGYIAGCTNLGILYLNKGLFDKAEILFNEAVEMSREISSRLNECIAVANIGEIMFKRGLDYKALEYYNRSFEIARELKVPIGEGIYHLSTARMYIENKMDGNVRKMLDAAFKIFTEAEEVLYLSDCYRNKALHEFMQGKIEAAIEDCKKAAQIAQEIKSDIRRLKALRLNARILAYMEQNESAFKLIDESIILSHQLESDYEAAKGYIERLKLHRKLGNWDKAREDLKRARECAGKFDRCKLKEIIEGYEL</sequence>
<keyword evidence="1" id="KW-0547">Nucleotide-binding</keyword>
<comment type="caution">
    <text evidence="5">The sequence shown here is derived from an EMBL/GenBank/DDBJ whole genome shotgun (WGS) entry which is preliminary data.</text>
</comment>
<dbReference type="CDD" id="cd07302">
    <property type="entry name" value="CHD"/>
    <property type="match status" value="1"/>
</dbReference>
<dbReference type="SMART" id="SM00044">
    <property type="entry name" value="CYCc"/>
    <property type="match status" value="1"/>
</dbReference>
<dbReference type="InterPro" id="IPR027417">
    <property type="entry name" value="P-loop_NTPase"/>
</dbReference>
<dbReference type="Pfam" id="PF13424">
    <property type="entry name" value="TPR_12"/>
    <property type="match status" value="1"/>
</dbReference>
<dbReference type="GO" id="GO:0005524">
    <property type="term" value="F:ATP binding"/>
    <property type="evidence" value="ECO:0007669"/>
    <property type="project" value="UniProtKB-KW"/>
</dbReference>
<dbReference type="SUPFAM" id="SSF55073">
    <property type="entry name" value="Nucleotide cyclase"/>
    <property type="match status" value="1"/>
</dbReference>
<dbReference type="GO" id="GO:0035556">
    <property type="term" value="P:intracellular signal transduction"/>
    <property type="evidence" value="ECO:0007669"/>
    <property type="project" value="InterPro"/>
</dbReference>
<dbReference type="InterPro" id="IPR019734">
    <property type="entry name" value="TPR_rpt"/>
</dbReference>
<dbReference type="Gene3D" id="3.30.70.1230">
    <property type="entry name" value="Nucleotide cyclase"/>
    <property type="match status" value="1"/>
</dbReference>
<dbReference type="InterPro" id="IPR029787">
    <property type="entry name" value="Nucleotide_cyclase"/>
</dbReference>
<dbReference type="GO" id="GO:0009190">
    <property type="term" value="P:cyclic nucleotide biosynthetic process"/>
    <property type="evidence" value="ECO:0007669"/>
    <property type="project" value="InterPro"/>
</dbReference>
<feature type="domain" description="Guanylate cyclase" evidence="4">
    <location>
        <begin position="73"/>
        <end position="205"/>
    </location>
</feature>
<proteinExistence type="predicted"/>
<dbReference type="SMART" id="SM00028">
    <property type="entry name" value="TPR"/>
    <property type="match status" value="7"/>
</dbReference>
<dbReference type="EMBL" id="RLII01000016">
    <property type="protein sequence ID" value="RXE58576.1"/>
    <property type="molecule type" value="Genomic_DNA"/>
</dbReference>
<gene>
    <name evidence="5" type="ORF">EFD62_11835</name>
</gene>
<dbReference type="Pfam" id="PF13191">
    <property type="entry name" value="AAA_16"/>
    <property type="match status" value="1"/>
</dbReference>
<dbReference type="Gene3D" id="1.25.40.10">
    <property type="entry name" value="Tetratricopeptide repeat domain"/>
    <property type="match status" value="2"/>
</dbReference>
<dbReference type="SUPFAM" id="SSF48452">
    <property type="entry name" value="TPR-like"/>
    <property type="match status" value="3"/>
</dbReference>
<feature type="repeat" description="TPR" evidence="3">
    <location>
        <begin position="885"/>
        <end position="918"/>
    </location>
</feature>
<dbReference type="Pfam" id="PF00211">
    <property type="entry name" value="Guanylate_cyc"/>
    <property type="match status" value="1"/>
</dbReference>
<dbReference type="PANTHER" id="PTHR16305">
    <property type="entry name" value="TESTICULAR SOLUBLE ADENYLYL CYCLASE"/>
    <property type="match status" value="1"/>
</dbReference>
<evidence type="ECO:0000313" key="6">
    <source>
        <dbReference type="Proteomes" id="UP000289166"/>
    </source>
</evidence>
<keyword evidence="6" id="KW-1185">Reference proteome</keyword>
<evidence type="ECO:0000259" key="4">
    <source>
        <dbReference type="PROSITE" id="PS50125"/>
    </source>
</evidence>
<organism evidence="5 6">
    <name type="scientific">Acetivibrio mesophilus</name>
    <dbReference type="NCBI Taxonomy" id="2487273"/>
    <lineage>
        <taxon>Bacteria</taxon>
        <taxon>Bacillati</taxon>
        <taxon>Bacillota</taxon>
        <taxon>Clostridia</taxon>
        <taxon>Eubacteriales</taxon>
        <taxon>Oscillospiraceae</taxon>
        <taxon>Acetivibrio</taxon>
    </lineage>
</organism>